<feature type="transmembrane region" description="Helical" evidence="7">
    <location>
        <begin position="258"/>
        <end position="279"/>
    </location>
</feature>
<comment type="similarity">
    <text evidence="7">Belongs to the binding-protein-dependent transport system permease family.</text>
</comment>
<comment type="caution">
    <text evidence="9">The sequence shown here is derived from an EMBL/GenBank/DDBJ whole genome shotgun (WGS) entry which is preliminary data.</text>
</comment>
<feature type="transmembrane region" description="Helical" evidence="7">
    <location>
        <begin position="103"/>
        <end position="124"/>
    </location>
</feature>
<dbReference type="CDD" id="cd06261">
    <property type="entry name" value="TM_PBP2"/>
    <property type="match status" value="1"/>
</dbReference>
<dbReference type="PROSITE" id="PS50928">
    <property type="entry name" value="ABC_TM1"/>
    <property type="match status" value="1"/>
</dbReference>
<keyword evidence="6 7" id="KW-0472">Membrane</keyword>
<dbReference type="GO" id="GO:0005886">
    <property type="term" value="C:plasma membrane"/>
    <property type="evidence" value="ECO:0007669"/>
    <property type="project" value="UniProtKB-SubCell"/>
</dbReference>
<gene>
    <name evidence="9" type="ORF">GTP46_06800</name>
</gene>
<dbReference type="GO" id="GO:0010438">
    <property type="term" value="P:cellular response to sulfur starvation"/>
    <property type="evidence" value="ECO:0007669"/>
    <property type="project" value="TreeGrafter"/>
</dbReference>
<evidence type="ECO:0000313" key="10">
    <source>
        <dbReference type="Proteomes" id="UP000479335"/>
    </source>
</evidence>
<evidence type="ECO:0000256" key="6">
    <source>
        <dbReference type="ARBA" id="ARBA00023136"/>
    </source>
</evidence>
<feature type="domain" description="ABC transmembrane type-1" evidence="8">
    <location>
        <begin position="96"/>
        <end position="276"/>
    </location>
</feature>
<evidence type="ECO:0000256" key="3">
    <source>
        <dbReference type="ARBA" id="ARBA00022475"/>
    </source>
</evidence>
<dbReference type="AlphaFoldDB" id="A0A6L8K726"/>
<protein>
    <submittedName>
        <fullName evidence="9">ABC transporter permease subunit</fullName>
    </submittedName>
</protein>
<proteinExistence type="inferred from homology"/>
<dbReference type="Pfam" id="PF00528">
    <property type="entry name" value="BPD_transp_1"/>
    <property type="match status" value="1"/>
</dbReference>
<feature type="transmembrane region" description="Helical" evidence="7">
    <location>
        <begin position="162"/>
        <end position="181"/>
    </location>
</feature>
<dbReference type="EMBL" id="WWCN01000003">
    <property type="protein sequence ID" value="MYM22347.1"/>
    <property type="molecule type" value="Genomic_DNA"/>
</dbReference>
<keyword evidence="10" id="KW-1185">Reference proteome</keyword>
<feature type="transmembrane region" description="Helical" evidence="7">
    <location>
        <begin position="202"/>
        <end position="219"/>
    </location>
</feature>
<dbReference type="PANTHER" id="PTHR30151:SF39">
    <property type="entry name" value="ABC TRANSPORTER PERMEASE PROTEIN"/>
    <property type="match status" value="1"/>
</dbReference>
<evidence type="ECO:0000256" key="5">
    <source>
        <dbReference type="ARBA" id="ARBA00022989"/>
    </source>
</evidence>
<dbReference type="InterPro" id="IPR000515">
    <property type="entry name" value="MetI-like"/>
</dbReference>
<dbReference type="Gene3D" id="1.10.3720.10">
    <property type="entry name" value="MetI-like"/>
    <property type="match status" value="1"/>
</dbReference>
<evidence type="ECO:0000256" key="2">
    <source>
        <dbReference type="ARBA" id="ARBA00022448"/>
    </source>
</evidence>
<organism evidence="9 10">
    <name type="scientific">Duganella flavida</name>
    <dbReference type="NCBI Taxonomy" id="2692175"/>
    <lineage>
        <taxon>Bacteria</taxon>
        <taxon>Pseudomonadati</taxon>
        <taxon>Pseudomonadota</taxon>
        <taxon>Betaproteobacteria</taxon>
        <taxon>Burkholderiales</taxon>
        <taxon>Oxalobacteraceae</taxon>
        <taxon>Telluria group</taxon>
        <taxon>Duganella</taxon>
    </lineage>
</organism>
<reference evidence="9 10" key="1">
    <citation type="submission" date="2019-12" db="EMBL/GenBank/DDBJ databases">
        <title>Novel species isolated from a subtropical stream in China.</title>
        <authorList>
            <person name="Lu H."/>
        </authorList>
    </citation>
    <scope>NUCLEOTIDE SEQUENCE [LARGE SCALE GENOMIC DNA]</scope>
    <source>
        <strain evidence="9 10">FT135W</strain>
    </source>
</reference>
<name>A0A6L8K726_9BURK</name>
<evidence type="ECO:0000259" key="8">
    <source>
        <dbReference type="PROSITE" id="PS50928"/>
    </source>
</evidence>
<keyword evidence="3" id="KW-1003">Cell membrane</keyword>
<dbReference type="PANTHER" id="PTHR30151">
    <property type="entry name" value="ALKANE SULFONATE ABC TRANSPORTER-RELATED, MEMBRANE SUBUNIT"/>
    <property type="match status" value="1"/>
</dbReference>
<dbReference type="GO" id="GO:0042918">
    <property type="term" value="P:alkanesulfonate transmembrane transport"/>
    <property type="evidence" value="ECO:0007669"/>
    <property type="project" value="UniProtKB-ARBA"/>
</dbReference>
<dbReference type="RefSeq" id="WP_161005836.1">
    <property type="nucleotide sequence ID" value="NZ_WWCN01000003.1"/>
</dbReference>
<dbReference type="InterPro" id="IPR035906">
    <property type="entry name" value="MetI-like_sf"/>
</dbReference>
<feature type="transmembrane region" description="Helical" evidence="7">
    <location>
        <begin position="136"/>
        <end position="156"/>
    </location>
</feature>
<keyword evidence="5 7" id="KW-1133">Transmembrane helix</keyword>
<evidence type="ECO:0000256" key="7">
    <source>
        <dbReference type="RuleBase" id="RU363032"/>
    </source>
</evidence>
<evidence type="ECO:0000256" key="4">
    <source>
        <dbReference type="ARBA" id="ARBA00022692"/>
    </source>
</evidence>
<feature type="transmembrane region" description="Helical" evidence="7">
    <location>
        <begin position="46"/>
        <end position="64"/>
    </location>
</feature>
<sequence length="291" mass="30309">MSNHLAAPVDAPSAADAAELAHAASAARAGLASLVRGVAGQRARRVLLALLLPVTALLAMEFSVRGGLIPSNLLPAPSQILDTLRDLGAQGLFGHIAASTLRVAAGFASGAILAVLLGATVGLSRHAEAILDPTFQALRAIPSLAWVPLLLLWLGIDEAPKIVLIAIGAFFPIYMGVASGIRGVDRKLIEVARLYRLSNIALTKRVLLPAALPAILTGLRNGLSLAWMFMVAAELIAASKGLGYLLSDGRETSRADIVLAAITLLAILGKISDTLMAAIEQRSLAWRDSYA</sequence>
<dbReference type="Proteomes" id="UP000479335">
    <property type="component" value="Unassembled WGS sequence"/>
</dbReference>
<keyword evidence="2 7" id="KW-0813">Transport</keyword>
<comment type="subcellular location">
    <subcellularLocation>
        <location evidence="1 7">Cell membrane</location>
        <topology evidence="1 7">Multi-pass membrane protein</topology>
    </subcellularLocation>
</comment>
<dbReference type="SUPFAM" id="SSF161098">
    <property type="entry name" value="MetI-like"/>
    <property type="match status" value="1"/>
</dbReference>
<dbReference type="FunFam" id="1.10.3720.10:FF:000003">
    <property type="entry name" value="Aliphatic sulfonate ABC transporter permease"/>
    <property type="match status" value="1"/>
</dbReference>
<feature type="transmembrane region" description="Helical" evidence="7">
    <location>
        <begin position="225"/>
        <end position="246"/>
    </location>
</feature>
<evidence type="ECO:0000313" key="9">
    <source>
        <dbReference type="EMBL" id="MYM22347.1"/>
    </source>
</evidence>
<keyword evidence="4 7" id="KW-0812">Transmembrane</keyword>
<evidence type="ECO:0000256" key="1">
    <source>
        <dbReference type="ARBA" id="ARBA00004651"/>
    </source>
</evidence>
<accession>A0A6L8K726</accession>